<dbReference type="Proteomes" id="UP000233060">
    <property type="component" value="Unassembled WGS sequence"/>
</dbReference>
<dbReference type="GO" id="GO:2001034">
    <property type="term" value="P:positive regulation of double-strand break repair via nonhomologous end joining"/>
    <property type="evidence" value="ECO:0007669"/>
    <property type="project" value="Ensembl"/>
</dbReference>
<reference evidence="3" key="2">
    <citation type="submission" date="2025-09" db="UniProtKB">
        <authorList>
            <consortium name="Ensembl"/>
        </authorList>
    </citation>
    <scope>IDENTIFICATION</scope>
</reference>
<dbReference type="InterPro" id="IPR027821">
    <property type="entry name" value="SHLD1"/>
</dbReference>
<name>A0A2K5NQB9_CERAT</name>
<evidence type="ECO:0000313" key="3">
    <source>
        <dbReference type="Ensembl" id="ENSCATP00000039511.1"/>
    </source>
</evidence>
<dbReference type="GO" id="GO:0035861">
    <property type="term" value="C:site of double-strand break"/>
    <property type="evidence" value="ECO:0007669"/>
    <property type="project" value="Ensembl"/>
</dbReference>
<sequence>MAPVTSFEPHISHNKDGAIASAFRLRMVSVLGGLAAFLVSFLKRFGERTMAARDATSGSLSEESSALDLPSVCDIRDYVLQRPSQEANSEAFSSLEFHSLPCSSDVDPDTSNLNTEQNNSWTSENFWLDPAVKGQSEKEEDDELRKSLDRFYEMFGHPQPGSANSLSASVCKCLSQKITQLRGQESQKYALRSFQMARVIFNRDGCSVLQRHSKDTHFYPLEEGSISLNDEKPNPGLSKDIIHFLLQQNVMKDL</sequence>
<evidence type="ECO:0000313" key="4">
    <source>
        <dbReference type="Proteomes" id="UP000233060"/>
    </source>
</evidence>
<dbReference type="Pfam" id="PF15021">
    <property type="entry name" value="SHLD1_C"/>
    <property type="match status" value="1"/>
</dbReference>
<protein>
    <submittedName>
        <fullName evidence="3">Shieldin complex subunit 1</fullName>
    </submittedName>
</protein>
<dbReference type="GO" id="GO:0045830">
    <property type="term" value="P:positive regulation of isotype switching"/>
    <property type="evidence" value="ECO:0007669"/>
    <property type="project" value="Ensembl"/>
</dbReference>
<dbReference type="PANTHER" id="PTHR36863:SF1">
    <property type="entry name" value="SHIELDIN COMPLEX SUBUNIT 1"/>
    <property type="match status" value="1"/>
</dbReference>
<dbReference type="AlphaFoldDB" id="A0A2K5NQB9"/>
<dbReference type="STRING" id="9531.ENSCATP00000039511"/>
<accession>A0A2K5NQB9</accession>
<dbReference type="Ensembl" id="ENSCATT00000063824.1">
    <property type="protein sequence ID" value="ENSCATP00000039511.1"/>
    <property type="gene ID" value="ENSCATG00000042365.1"/>
</dbReference>
<evidence type="ECO:0000256" key="1">
    <source>
        <dbReference type="SAM" id="Phobius"/>
    </source>
</evidence>
<organism evidence="3 4">
    <name type="scientific">Cercocebus atys</name>
    <name type="common">Sooty mangabey</name>
    <name type="synonym">Cercocebus torquatus atys</name>
    <dbReference type="NCBI Taxonomy" id="9531"/>
    <lineage>
        <taxon>Eukaryota</taxon>
        <taxon>Metazoa</taxon>
        <taxon>Chordata</taxon>
        <taxon>Craniata</taxon>
        <taxon>Vertebrata</taxon>
        <taxon>Euteleostomi</taxon>
        <taxon>Mammalia</taxon>
        <taxon>Eutheria</taxon>
        <taxon>Euarchontoglires</taxon>
        <taxon>Primates</taxon>
        <taxon>Haplorrhini</taxon>
        <taxon>Catarrhini</taxon>
        <taxon>Cercopithecidae</taxon>
        <taxon>Cercopithecinae</taxon>
        <taxon>Cercocebus</taxon>
    </lineage>
</organism>
<dbReference type="Bgee" id="ENSCATG00000042365">
    <property type="expression patterns" value="Expressed in skeletal muscle tissue and 12 other cell types or tissues"/>
</dbReference>
<evidence type="ECO:0000259" key="2">
    <source>
        <dbReference type="Pfam" id="PF15021"/>
    </source>
</evidence>
<reference evidence="3" key="1">
    <citation type="submission" date="2025-08" db="UniProtKB">
        <authorList>
            <consortium name="Ensembl"/>
        </authorList>
    </citation>
    <scope>IDENTIFICATION</scope>
</reference>
<dbReference type="InterPro" id="IPR053898">
    <property type="entry name" value="SHLD1_C"/>
</dbReference>
<keyword evidence="1" id="KW-0812">Transmembrane</keyword>
<dbReference type="GeneTree" id="ENSGT00390000014969"/>
<gene>
    <name evidence="3" type="primary">SHLD1</name>
</gene>
<keyword evidence="1" id="KW-1133">Transmembrane helix</keyword>
<proteinExistence type="predicted"/>
<keyword evidence="4" id="KW-1185">Reference proteome</keyword>
<dbReference type="GO" id="GO:2000042">
    <property type="term" value="P:negative regulation of double-strand break repair via homologous recombination"/>
    <property type="evidence" value="ECO:0007669"/>
    <property type="project" value="Ensembl"/>
</dbReference>
<keyword evidence="1" id="KW-0472">Membrane</keyword>
<feature type="domain" description="Shieldin complex subunit 1 C-terminal" evidence="2">
    <location>
        <begin position="136"/>
        <end position="252"/>
    </location>
</feature>
<dbReference type="PANTHER" id="PTHR36863">
    <property type="entry name" value="SHIELDIN COMPLEX SUBUNIT 1"/>
    <property type="match status" value="1"/>
</dbReference>
<feature type="transmembrane region" description="Helical" evidence="1">
    <location>
        <begin position="23"/>
        <end position="42"/>
    </location>
</feature>